<evidence type="ECO:0000313" key="1">
    <source>
        <dbReference type="EMBL" id="ONI39077.1"/>
    </source>
</evidence>
<dbReference type="Proteomes" id="UP000188605">
    <property type="component" value="Unassembled WGS sequence"/>
</dbReference>
<sequence length="297" mass="34602">MCKLFSALIFTILLAICRFFVKLSFYPSVHSLYSTYQYHVEHKSFDQQRYESLQKQEFYFNSRFKYKLNCVWVPNQNSTKTIILVHGYTANHNSSLKYFDMFYDKGYNILMYDHRYHGKSEGENCTLGYYEKYDLKDLVTWVLKKVGKNSTVGIHGESMGASTAIMHSAIDNRTKFTIADCPFQDVMFQFKYRLKVEYNAPSFPILNLIGIFNKIVTGVSYKKIVPIKMLRSVTTPILYIHGNMDDFTLPINSINLYQATKCKKKLYLAKNAKHAKSITVNPDLYSKIVFNFIDSIS</sequence>
<comment type="caution">
    <text evidence="1">The sequence shown here is derived from an EMBL/GenBank/DDBJ whole genome shotgun (WGS) entry which is preliminary data.</text>
</comment>
<protein>
    <submittedName>
        <fullName evidence="1">Uncharacterized protein</fullName>
    </submittedName>
</protein>
<name>A0ACC8XA45_9FIRM</name>
<accession>A0ACC8XA45</accession>
<reference evidence="1" key="1">
    <citation type="submission" date="2016-08" db="EMBL/GenBank/DDBJ databases">
        <authorList>
            <person name="Ngugi D.K."/>
            <person name="Miyake S."/>
            <person name="Stingl U."/>
        </authorList>
    </citation>
    <scope>NUCLEOTIDE SEQUENCE</scope>
    <source>
        <strain evidence="1">SCG-B11WGA-EpuloA1</strain>
    </source>
</reference>
<keyword evidence="2" id="KW-1185">Reference proteome</keyword>
<evidence type="ECO:0000313" key="2">
    <source>
        <dbReference type="Proteomes" id="UP000188605"/>
    </source>
</evidence>
<proteinExistence type="predicted"/>
<gene>
    <name evidence="1" type="ORF">AN396_09400</name>
</gene>
<organism evidence="1 2">
    <name type="scientific">Candidatus Epulonipiscium fishelsonii</name>
    <dbReference type="NCBI Taxonomy" id="77094"/>
    <lineage>
        <taxon>Bacteria</taxon>
        <taxon>Bacillati</taxon>
        <taxon>Bacillota</taxon>
        <taxon>Clostridia</taxon>
        <taxon>Lachnospirales</taxon>
        <taxon>Lachnospiraceae</taxon>
        <taxon>Candidatus Epulonipiscium</taxon>
    </lineage>
</organism>
<dbReference type="EMBL" id="LJDB01000073">
    <property type="protein sequence ID" value="ONI39077.1"/>
    <property type="molecule type" value="Genomic_DNA"/>
</dbReference>